<dbReference type="PANTHER" id="PTHR44307">
    <property type="entry name" value="PHOSPHOETHANOLAMINE METHYLTRANSFERASE"/>
    <property type="match status" value="1"/>
</dbReference>
<name>A0A9X2IN43_9BACI</name>
<dbReference type="Pfam" id="PF13489">
    <property type="entry name" value="Methyltransf_23"/>
    <property type="match status" value="1"/>
</dbReference>
<evidence type="ECO:0000256" key="2">
    <source>
        <dbReference type="ARBA" id="ARBA00022603"/>
    </source>
</evidence>
<evidence type="ECO:0000313" key="5">
    <source>
        <dbReference type="EMBL" id="MCM3714559.1"/>
    </source>
</evidence>
<evidence type="ECO:0000256" key="4">
    <source>
        <dbReference type="ARBA" id="ARBA00025707"/>
    </source>
</evidence>
<organism evidence="5 6">
    <name type="scientific">Halalkalibacter oceani</name>
    <dbReference type="NCBI Taxonomy" id="1653776"/>
    <lineage>
        <taxon>Bacteria</taxon>
        <taxon>Bacillati</taxon>
        <taxon>Bacillota</taxon>
        <taxon>Bacilli</taxon>
        <taxon>Bacillales</taxon>
        <taxon>Bacillaceae</taxon>
        <taxon>Halalkalibacter</taxon>
    </lineage>
</organism>
<reference evidence="5" key="1">
    <citation type="submission" date="2022-05" db="EMBL/GenBank/DDBJ databases">
        <title>Comparative Genomics of Spacecraft Associated Microbes.</title>
        <authorList>
            <person name="Tran M.T."/>
            <person name="Wright A."/>
            <person name="Seuylemezian A."/>
            <person name="Eisen J."/>
            <person name="Coil D."/>
        </authorList>
    </citation>
    <scope>NUCLEOTIDE SEQUENCE</scope>
    <source>
        <strain evidence="5">214.1.1</strain>
    </source>
</reference>
<evidence type="ECO:0000256" key="1">
    <source>
        <dbReference type="ARBA" id="ARBA00005189"/>
    </source>
</evidence>
<sequence length="231" mass="26377">MSKNEQLYDVWWDHAAEEENMEAQHIDGWKEIVSYMKEEDLSTYSVLDFGCNRGGFLRYLYSVKPFKAGVGIDRGVESVKLANERKRDLPLSYVATGSPEQLEQTFDLAFALSVIYLIDDLKTHARKIKQALKPGGVYYVTYTDLSDNPSAAHFQKTIEQYSHLKANVHTLDQIASAFTNEGFHVQLMRKRPGSFIDISGESEYFQSVQDQVKAQYEQAYVFRFSLPAASD</sequence>
<dbReference type="GO" id="GO:0008168">
    <property type="term" value="F:methyltransferase activity"/>
    <property type="evidence" value="ECO:0007669"/>
    <property type="project" value="UniProtKB-KW"/>
</dbReference>
<gene>
    <name evidence="5" type="ORF">M3202_10705</name>
</gene>
<dbReference type="GO" id="GO:0032259">
    <property type="term" value="P:methylation"/>
    <property type="evidence" value="ECO:0007669"/>
    <property type="project" value="UniProtKB-KW"/>
</dbReference>
<dbReference type="EMBL" id="JAMBOL010000008">
    <property type="protein sequence ID" value="MCM3714559.1"/>
    <property type="molecule type" value="Genomic_DNA"/>
</dbReference>
<evidence type="ECO:0000313" key="6">
    <source>
        <dbReference type="Proteomes" id="UP001139179"/>
    </source>
</evidence>
<dbReference type="CDD" id="cd02440">
    <property type="entry name" value="AdoMet_MTases"/>
    <property type="match status" value="1"/>
</dbReference>
<dbReference type="RefSeq" id="WP_251223331.1">
    <property type="nucleotide sequence ID" value="NZ_JAMBOL010000008.1"/>
</dbReference>
<dbReference type="Proteomes" id="UP001139179">
    <property type="component" value="Unassembled WGS sequence"/>
</dbReference>
<keyword evidence="3" id="KW-0808">Transferase</keyword>
<dbReference type="Gene3D" id="3.40.50.150">
    <property type="entry name" value="Vaccinia Virus protein VP39"/>
    <property type="match status" value="1"/>
</dbReference>
<dbReference type="PANTHER" id="PTHR44307:SF2">
    <property type="entry name" value="PHOSPHOETHANOLAMINE METHYLTRANSFERASE ISOFORM X1"/>
    <property type="match status" value="1"/>
</dbReference>
<comment type="pathway">
    <text evidence="4">Phospholipid metabolism.</text>
</comment>
<protein>
    <submittedName>
        <fullName evidence="5">Class I SAM-dependent methyltransferase</fullName>
    </submittedName>
</protein>
<comment type="pathway">
    <text evidence="1">Lipid metabolism.</text>
</comment>
<accession>A0A9X2IN43</accession>
<keyword evidence="2 5" id="KW-0489">Methyltransferase</keyword>
<dbReference type="AlphaFoldDB" id="A0A9X2IN43"/>
<comment type="caution">
    <text evidence="5">The sequence shown here is derived from an EMBL/GenBank/DDBJ whole genome shotgun (WGS) entry which is preliminary data.</text>
</comment>
<evidence type="ECO:0000256" key="3">
    <source>
        <dbReference type="ARBA" id="ARBA00022679"/>
    </source>
</evidence>
<dbReference type="InterPro" id="IPR029063">
    <property type="entry name" value="SAM-dependent_MTases_sf"/>
</dbReference>
<dbReference type="SUPFAM" id="SSF53335">
    <property type="entry name" value="S-adenosyl-L-methionine-dependent methyltransferases"/>
    <property type="match status" value="1"/>
</dbReference>
<keyword evidence="6" id="KW-1185">Reference proteome</keyword>
<proteinExistence type="predicted"/>